<dbReference type="Proteomes" id="UP001341259">
    <property type="component" value="Chromosome"/>
</dbReference>
<proteinExistence type="predicted"/>
<name>A0ABZ1NKN3_STRVL</name>
<evidence type="ECO:0000313" key="1">
    <source>
        <dbReference type="EMBL" id="WUG92274.1"/>
    </source>
</evidence>
<gene>
    <name evidence="1" type="ORF">OHB29_04150</name>
</gene>
<dbReference type="RefSeq" id="WP_328336696.1">
    <property type="nucleotide sequence ID" value="NZ_CP107906.1"/>
</dbReference>
<sequence>MPAKFRAADATIKWHGTDDSTPPGHSIATGTDSLGTGYLWLFKGDEPTDEAFVGSILIPDRVGQMPVAYEQGGGFAGTAPDTKAALARLADRATE</sequence>
<accession>A0ABZ1NKN3</accession>
<dbReference type="EMBL" id="CP107906">
    <property type="protein sequence ID" value="WUG92274.1"/>
    <property type="molecule type" value="Genomic_DNA"/>
</dbReference>
<protein>
    <submittedName>
        <fullName evidence="1">Uncharacterized protein</fullName>
    </submittedName>
</protein>
<reference evidence="1 2" key="1">
    <citation type="submission" date="2022-10" db="EMBL/GenBank/DDBJ databases">
        <title>The complete genomes of actinobacterial strains from the NBC collection.</title>
        <authorList>
            <person name="Joergensen T.S."/>
            <person name="Alvarez Arevalo M."/>
            <person name="Sterndorff E.B."/>
            <person name="Faurdal D."/>
            <person name="Vuksanovic O."/>
            <person name="Mourched A.-S."/>
            <person name="Charusanti P."/>
            <person name="Shaw S."/>
            <person name="Blin K."/>
            <person name="Weber T."/>
        </authorList>
    </citation>
    <scope>NUCLEOTIDE SEQUENCE [LARGE SCALE GENOMIC DNA]</scope>
    <source>
        <strain evidence="1 2">NBC_00456</strain>
    </source>
</reference>
<keyword evidence="2" id="KW-1185">Reference proteome</keyword>
<organism evidence="1 2">
    <name type="scientific">Streptomyces violaceus</name>
    <name type="common">Streptomyces venezuelae</name>
    <dbReference type="NCBI Taxonomy" id="1936"/>
    <lineage>
        <taxon>Bacteria</taxon>
        <taxon>Bacillati</taxon>
        <taxon>Actinomycetota</taxon>
        <taxon>Actinomycetes</taxon>
        <taxon>Kitasatosporales</taxon>
        <taxon>Streptomycetaceae</taxon>
        <taxon>Streptomyces</taxon>
    </lineage>
</organism>
<evidence type="ECO:0000313" key="2">
    <source>
        <dbReference type="Proteomes" id="UP001341259"/>
    </source>
</evidence>